<feature type="binding site" evidence="11">
    <location>
        <position position="73"/>
    </location>
    <ligand>
        <name>GTP</name>
        <dbReference type="ChEBI" id="CHEBI:37565"/>
    </ligand>
</feature>
<comment type="subcellular location">
    <subcellularLocation>
        <location evidence="1">Golgi apparatus</location>
    </subcellularLocation>
</comment>
<protein>
    <recommendedName>
        <fullName evidence="16">ADP-ribosylation factor-like protein 1</fullName>
    </recommendedName>
</protein>
<dbReference type="PROSITE" id="PS51417">
    <property type="entry name" value="ARF"/>
    <property type="match status" value="1"/>
</dbReference>
<dbReference type="InterPro" id="IPR027417">
    <property type="entry name" value="P-loop_NTPase"/>
</dbReference>
<dbReference type="InterPro" id="IPR024156">
    <property type="entry name" value="Small_GTPase_ARF"/>
</dbReference>
<dbReference type="OMA" id="VRWSKDQ"/>
<evidence type="ECO:0000256" key="12">
    <source>
        <dbReference type="PIRSR" id="PIRSR606689-2"/>
    </source>
</evidence>
<dbReference type="CDD" id="cd04151">
    <property type="entry name" value="Arl1"/>
    <property type="match status" value="1"/>
</dbReference>
<dbReference type="EMBL" id="SWFT01000090">
    <property type="protein sequence ID" value="KAA8902377.1"/>
    <property type="molecule type" value="Genomic_DNA"/>
</dbReference>
<feature type="binding site" evidence="11">
    <location>
        <begin position="129"/>
        <end position="132"/>
    </location>
    <ligand>
        <name>GTP</name>
        <dbReference type="ChEBI" id="CHEBI:37565"/>
    </ligand>
</feature>
<dbReference type="GO" id="GO:0005525">
    <property type="term" value="F:GTP binding"/>
    <property type="evidence" value="ECO:0007669"/>
    <property type="project" value="UniProtKB-KW"/>
</dbReference>
<keyword evidence="12" id="KW-0460">Magnesium</keyword>
<dbReference type="SMART" id="SM00177">
    <property type="entry name" value="ARF"/>
    <property type="match status" value="1"/>
</dbReference>
<evidence type="ECO:0000256" key="7">
    <source>
        <dbReference type="ARBA" id="ARBA00022927"/>
    </source>
</evidence>
<accession>A0A642UT29</accession>
<dbReference type="GO" id="GO:0015031">
    <property type="term" value="P:protein transport"/>
    <property type="evidence" value="ECO:0007669"/>
    <property type="project" value="UniProtKB-KW"/>
</dbReference>
<reference evidence="14 15" key="1">
    <citation type="submission" date="2019-07" db="EMBL/GenBank/DDBJ databases">
        <title>Genome assembly of two rare yeast pathogens: Diutina rugosa and Trichomonascus ciferrii.</title>
        <authorList>
            <person name="Mixao V."/>
            <person name="Saus E."/>
            <person name="Hansen A."/>
            <person name="Lass-Flor C."/>
            <person name="Gabaldon T."/>
        </authorList>
    </citation>
    <scope>NUCLEOTIDE SEQUENCE [LARGE SCALE GENOMIC DNA]</scope>
    <source>
        <strain evidence="14 15">CBS 613</strain>
    </source>
</reference>
<dbReference type="PANTHER" id="PTHR11711">
    <property type="entry name" value="ADP RIBOSYLATION FACTOR-RELATED"/>
    <property type="match status" value="1"/>
</dbReference>
<dbReference type="InterPro" id="IPR005225">
    <property type="entry name" value="Small_GTP-bd"/>
</dbReference>
<dbReference type="SMART" id="SM00175">
    <property type="entry name" value="RAB"/>
    <property type="match status" value="1"/>
</dbReference>
<evidence type="ECO:0000256" key="10">
    <source>
        <dbReference type="ARBA" id="ARBA00023288"/>
    </source>
</evidence>
<keyword evidence="12" id="KW-0479">Metal-binding</keyword>
<evidence type="ECO:0008006" key="16">
    <source>
        <dbReference type="Google" id="ProtNLM"/>
    </source>
</evidence>
<keyword evidence="6" id="KW-0931">ER-Golgi transport</keyword>
<evidence type="ECO:0000256" key="11">
    <source>
        <dbReference type="PIRSR" id="PIRSR606689-1"/>
    </source>
</evidence>
<dbReference type="AlphaFoldDB" id="A0A642UT29"/>
<evidence type="ECO:0000256" key="4">
    <source>
        <dbReference type="ARBA" id="ARBA00022707"/>
    </source>
</evidence>
<dbReference type="Gene3D" id="3.40.50.300">
    <property type="entry name" value="P-loop containing nucleotide triphosphate hydrolases"/>
    <property type="match status" value="1"/>
</dbReference>
<evidence type="ECO:0000256" key="2">
    <source>
        <dbReference type="ARBA" id="ARBA00010290"/>
    </source>
</evidence>
<feature type="binding site" evidence="11">
    <location>
        <begin position="27"/>
        <end position="34"/>
    </location>
    <ligand>
        <name>GTP</name>
        <dbReference type="ChEBI" id="CHEBI:37565"/>
    </ligand>
</feature>
<gene>
    <name evidence="14" type="ORF">DIURU_002831</name>
</gene>
<evidence type="ECO:0000256" key="1">
    <source>
        <dbReference type="ARBA" id="ARBA00004555"/>
    </source>
</evidence>
<evidence type="ECO:0000313" key="15">
    <source>
        <dbReference type="Proteomes" id="UP000449547"/>
    </source>
</evidence>
<evidence type="ECO:0000256" key="5">
    <source>
        <dbReference type="ARBA" id="ARBA00022741"/>
    </source>
</evidence>
<dbReference type="GO" id="GO:0005794">
    <property type="term" value="C:Golgi apparatus"/>
    <property type="evidence" value="ECO:0007669"/>
    <property type="project" value="UniProtKB-SubCell"/>
</dbReference>
<comment type="similarity">
    <text evidence="2 13">Belongs to the small GTPase superfamily. Arf family.</text>
</comment>
<dbReference type="GeneID" id="54781482"/>
<keyword evidence="10" id="KW-0449">Lipoprotein</keyword>
<dbReference type="RefSeq" id="XP_034012362.1">
    <property type="nucleotide sequence ID" value="XM_034155526.1"/>
</dbReference>
<keyword evidence="5 11" id="KW-0547">Nucleotide-binding</keyword>
<organism evidence="14 15">
    <name type="scientific">Diutina rugosa</name>
    <name type="common">Yeast</name>
    <name type="synonym">Candida rugosa</name>
    <dbReference type="NCBI Taxonomy" id="5481"/>
    <lineage>
        <taxon>Eukaryota</taxon>
        <taxon>Fungi</taxon>
        <taxon>Dikarya</taxon>
        <taxon>Ascomycota</taxon>
        <taxon>Saccharomycotina</taxon>
        <taxon>Pichiomycetes</taxon>
        <taxon>Debaryomycetaceae</taxon>
        <taxon>Diutina</taxon>
    </lineage>
</organism>
<dbReference type="NCBIfam" id="TIGR00231">
    <property type="entry name" value="small_GTP"/>
    <property type="match status" value="1"/>
</dbReference>
<keyword evidence="3" id="KW-0813">Transport</keyword>
<dbReference type="OrthoDB" id="2011769at2759"/>
<keyword evidence="9 11" id="KW-0342">GTP-binding</keyword>
<feature type="binding site" evidence="12">
    <location>
        <position position="51"/>
    </location>
    <ligand>
        <name>Mg(2+)</name>
        <dbReference type="ChEBI" id="CHEBI:18420"/>
    </ligand>
</feature>
<dbReference type="InterPro" id="IPR006689">
    <property type="entry name" value="Small_GTPase_ARF/SAR"/>
</dbReference>
<dbReference type="PRINTS" id="PR00328">
    <property type="entry name" value="SAR1GTPBP"/>
</dbReference>
<name>A0A642UT29_DIURU</name>
<dbReference type="GO" id="GO:0016192">
    <property type="term" value="P:vesicle-mediated transport"/>
    <property type="evidence" value="ECO:0007669"/>
    <property type="project" value="UniProtKB-KW"/>
</dbReference>
<feature type="binding site" evidence="12">
    <location>
        <position position="34"/>
    </location>
    <ligand>
        <name>Mg(2+)</name>
        <dbReference type="ChEBI" id="CHEBI:18420"/>
    </ligand>
</feature>
<dbReference type="SUPFAM" id="SSF52540">
    <property type="entry name" value="P-loop containing nucleoside triphosphate hydrolases"/>
    <property type="match status" value="1"/>
</dbReference>
<dbReference type="SMART" id="SM00178">
    <property type="entry name" value="SAR"/>
    <property type="match status" value="1"/>
</dbReference>
<proteinExistence type="inferred from homology"/>
<keyword evidence="7" id="KW-0653">Protein transport</keyword>
<evidence type="ECO:0000256" key="6">
    <source>
        <dbReference type="ARBA" id="ARBA00022892"/>
    </source>
</evidence>
<evidence type="ECO:0000256" key="3">
    <source>
        <dbReference type="ARBA" id="ARBA00022448"/>
    </source>
</evidence>
<dbReference type="FunFam" id="3.40.50.300:FF:000510">
    <property type="entry name" value="ADP-ribosylation factor 1"/>
    <property type="match status" value="1"/>
</dbReference>
<keyword evidence="8" id="KW-0333">Golgi apparatus</keyword>
<evidence type="ECO:0000256" key="13">
    <source>
        <dbReference type="RuleBase" id="RU003925"/>
    </source>
</evidence>
<dbReference type="VEuPathDB" id="FungiDB:DIURU_002831"/>
<dbReference type="Pfam" id="PF00025">
    <property type="entry name" value="Arf"/>
    <property type="match status" value="1"/>
</dbReference>
<dbReference type="Proteomes" id="UP000449547">
    <property type="component" value="Unassembled WGS sequence"/>
</dbReference>
<comment type="caution">
    <text evidence="14">The sequence shown here is derived from an EMBL/GenBank/DDBJ whole genome shotgun (WGS) entry which is preliminary data.</text>
</comment>
<evidence type="ECO:0000313" key="14">
    <source>
        <dbReference type="EMBL" id="KAA8902377.1"/>
    </source>
</evidence>
<keyword evidence="4" id="KW-0519">Myristate</keyword>
<dbReference type="GO" id="GO:0003924">
    <property type="term" value="F:GTPase activity"/>
    <property type="evidence" value="ECO:0007669"/>
    <property type="project" value="InterPro"/>
</dbReference>
<keyword evidence="15" id="KW-1185">Reference proteome</keyword>
<evidence type="ECO:0000256" key="8">
    <source>
        <dbReference type="ARBA" id="ARBA00023034"/>
    </source>
</evidence>
<dbReference type="GO" id="GO:0046872">
    <property type="term" value="F:metal ion binding"/>
    <property type="evidence" value="ECO:0007669"/>
    <property type="project" value="UniProtKB-KW"/>
</dbReference>
<evidence type="ECO:0000256" key="9">
    <source>
        <dbReference type="ARBA" id="ARBA00023134"/>
    </source>
</evidence>
<sequence>MGQTFSFANIFGKVWGASKEIRILILGLDGAGKTTILYRLQMGEVVTTKPTIGFNVETLKYKNLTLNIWDLGGQTSIRPYWRCYYSNTAAVIFVVDSTDKERIDVASKELHMMLKEEELLDSALLVFANKQDQPGAMTAAEVSMALNLTELKDRSWSIVASSAIKGEGLHEGLDWLMDVIKEEQL</sequence>